<evidence type="ECO:0000256" key="2">
    <source>
        <dbReference type="ARBA" id="ARBA00023002"/>
    </source>
</evidence>
<dbReference type="PANTHER" id="PTHR43570">
    <property type="entry name" value="ALDEHYDE DEHYDROGENASE"/>
    <property type="match status" value="1"/>
</dbReference>
<keyword evidence="3" id="KW-1133">Transmembrane helix</keyword>
<keyword evidence="6" id="KW-1185">Reference proteome</keyword>
<accession>A0AAV5GI07</accession>
<feature type="transmembrane region" description="Helical" evidence="3">
    <location>
        <begin position="464"/>
        <end position="489"/>
    </location>
</feature>
<dbReference type="Gene3D" id="3.40.309.10">
    <property type="entry name" value="Aldehyde Dehydrogenase, Chain A, domain 2"/>
    <property type="match status" value="1"/>
</dbReference>
<dbReference type="InterPro" id="IPR015590">
    <property type="entry name" value="Aldehyde_DH_dom"/>
</dbReference>
<gene>
    <name evidence="5" type="ORF">Rhopal_001233-T1</name>
</gene>
<proteinExistence type="inferred from homology"/>
<dbReference type="EMBL" id="BQKY01000002">
    <property type="protein sequence ID" value="GJN88268.1"/>
    <property type="molecule type" value="Genomic_DNA"/>
</dbReference>
<dbReference type="Pfam" id="PF00171">
    <property type="entry name" value="Aldedh"/>
    <property type="match status" value="1"/>
</dbReference>
<evidence type="ECO:0000313" key="5">
    <source>
        <dbReference type="EMBL" id="GJN88268.1"/>
    </source>
</evidence>
<dbReference type="SUPFAM" id="SSF53720">
    <property type="entry name" value="ALDH-like"/>
    <property type="match status" value="1"/>
</dbReference>
<comment type="similarity">
    <text evidence="1">Belongs to the aldehyde dehydrogenase family.</text>
</comment>
<dbReference type="Proteomes" id="UP001342314">
    <property type="component" value="Unassembled WGS sequence"/>
</dbReference>
<dbReference type="Gene3D" id="3.40.605.10">
    <property type="entry name" value="Aldehyde Dehydrogenase, Chain A, domain 1"/>
    <property type="match status" value="1"/>
</dbReference>
<dbReference type="GO" id="GO:0006081">
    <property type="term" value="P:aldehyde metabolic process"/>
    <property type="evidence" value="ECO:0007669"/>
    <property type="project" value="InterPro"/>
</dbReference>
<keyword evidence="2" id="KW-0560">Oxidoreductase</keyword>
<name>A0AAV5GI07_9BASI</name>
<dbReference type="GO" id="GO:0004029">
    <property type="term" value="F:aldehyde dehydrogenase (NAD+) activity"/>
    <property type="evidence" value="ECO:0007669"/>
    <property type="project" value="TreeGrafter"/>
</dbReference>
<dbReference type="PANTHER" id="PTHR43570:SF16">
    <property type="entry name" value="ALDEHYDE DEHYDROGENASE TYPE III, ISOFORM Q"/>
    <property type="match status" value="1"/>
</dbReference>
<comment type="caution">
    <text evidence="5">The sequence shown here is derived from an EMBL/GenBank/DDBJ whole genome shotgun (WGS) entry which is preliminary data.</text>
</comment>
<protein>
    <recommendedName>
        <fullName evidence="4">Aldehyde dehydrogenase domain-containing protein</fullName>
    </recommendedName>
</protein>
<evidence type="ECO:0000313" key="6">
    <source>
        <dbReference type="Proteomes" id="UP001342314"/>
    </source>
</evidence>
<dbReference type="InterPro" id="IPR012394">
    <property type="entry name" value="Aldehyde_DH_NAD(P)"/>
</dbReference>
<dbReference type="InterPro" id="IPR016163">
    <property type="entry name" value="Ald_DH_C"/>
</dbReference>
<reference evidence="5 6" key="1">
    <citation type="submission" date="2021-12" db="EMBL/GenBank/DDBJ databases">
        <title>High titer production of polyol ester of fatty acids by Rhodotorula paludigena BS15 towards product separation-free biomass refinery.</title>
        <authorList>
            <person name="Mano J."/>
            <person name="Ono H."/>
            <person name="Tanaka T."/>
            <person name="Naito K."/>
            <person name="Sushida H."/>
            <person name="Ike M."/>
            <person name="Tokuyasu K."/>
            <person name="Kitaoka M."/>
        </authorList>
    </citation>
    <scope>NUCLEOTIDE SEQUENCE [LARGE SCALE GENOMIC DNA]</scope>
    <source>
        <strain evidence="5 6">BS15</strain>
    </source>
</reference>
<evidence type="ECO:0000259" key="4">
    <source>
        <dbReference type="Pfam" id="PF00171"/>
    </source>
</evidence>
<feature type="domain" description="Aldehyde dehydrogenase" evidence="4">
    <location>
        <begin position="219"/>
        <end position="389"/>
    </location>
</feature>
<dbReference type="AlphaFoldDB" id="A0AAV5GI07"/>
<evidence type="ECO:0000256" key="1">
    <source>
        <dbReference type="ARBA" id="ARBA00009986"/>
    </source>
</evidence>
<dbReference type="GO" id="GO:0005737">
    <property type="term" value="C:cytoplasm"/>
    <property type="evidence" value="ECO:0007669"/>
    <property type="project" value="TreeGrafter"/>
</dbReference>
<organism evidence="5 6">
    <name type="scientific">Rhodotorula paludigena</name>
    <dbReference type="NCBI Taxonomy" id="86838"/>
    <lineage>
        <taxon>Eukaryota</taxon>
        <taxon>Fungi</taxon>
        <taxon>Dikarya</taxon>
        <taxon>Basidiomycota</taxon>
        <taxon>Pucciniomycotina</taxon>
        <taxon>Microbotryomycetes</taxon>
        <taxon>Sporidiobolales</taxon>
        <taxon>Sporidiobolaceae</taxon>
        <taxon>Rhodotorula</taxon>
    </lineage>
</organism>
<evidence type="ECO:0000256" key="3">
    <source>
        <dbReference type="SAM" id="Phobius"/>
    </source>
</evidence>
<dbReference type="InterPro" id="IPR016161">
    <property type="entry name" value="Ald_DH/histidinol_DH"/>
</dbReference>
<keyword evidence="3" id="KW-0472">Membrane</keyword>
<sequence>MTSQLLAKYKAVHAAALDGSVSYPRFAAEQLVKLYNIISEQRRDLEDALQKDIGVNSVEAQCELALVLALVKRTLEHVEYERQKERKEAALKDDGRIEKGKGVLLIVSDAAAPLYSVIAPLAMGISTGNAIACFLPSSTPSLSSLLELTLTKTLNRFAYLFTTFDPATFASPEFVLKPSAPVFVITSRTKSVPESGSTLVASAGTAGATAVVDRLSPSSAELASVARLVVRGKFHALGRLPGSVARVLVHEESAGALLDAILHEIGVAFGRDAALASDYGRMRGGAWEAPDFKREKDQGARVLCGGARKAGDEDGFYPPTVLSNPSRDVLTKSPQGPILPVETFGSHEDLLYKLGGIDTSVLYLFSPEPEVVEYLAAESTATTVYANDIPLEALYDPGNILTSPSHYLSTSRLIRPTASSSTSSPALFAPFTPSRLSALASLFPHEQKLVFKRTKHANIIRRVFFLQGVFITLGAIVTVLLGSTGWVGWSAIKWFKSR</sequence>
<keyword evidence="3" id="KW-0812">Transmembrane</keyword>
<dbReference type="InterPro" id="IPR016162">
    <property type="entry name" value="Ald_DH_N"/>
</dbReference>